<protein>
    <recommendedName>
        <fullName evidence="1">HTH arsR-type domain-containing protein</fullName>
    </recommendedName>
</protein>
<dbReference type="AlphaFoldDB" id="A0A381WLJ2"/>
<gene>
    <name evidence="2" type="ORF">METZ01_LOCUS105691</name>
</gene>
<dbReference type="InterPro" id="IPR036388">
    <property type="entry name" value="WH-like_DNA-bd_sf"/>
</dbReference>
<dbReference type="CDD" id="cd00090">
    <property type="entry name" value="HTH_ARSR"/>
    <property type="match status" value="1"/>
</dbReference>
<dbReference type="GO" id="GO:0003700">
    <property type="term" value="F:DNA-binding transcription factor activity"/>
    <property type="evidence" value="ECO:0007669"/>
    <property type="project" value="InterPro"/>
</dbReference>
<dbReference type="Gene3D" id="1.10.10.10">
    <property type="entry name" value="Winged helix-like DNA-binding domain superfamily/Winged helix DNA-binding domain"/>
    <property type="match status" value="1"/>
</dbReference>
<dbReference type="SUPFAM" id="SSF46785">
    <property type="entry name" value="Winged helix' DNA-binding domain"/>
    <property type="match status" value="1"/>
</dbReference>
<evidence type="ECO:0000313" key="2">
    <source>
        <dbReference type="EMBL" id="SVA52837.1"/>
    </source>
</evidence>
<accession>A0A381WLJ2</accession>
<name>A0A381WLJ2_9ZZZZ</name>
<dbReference type="InterPro" id="IPR001845">
    <property type="entry name" value="HTH_ArsR_DNA-bd_dom"/>
</dbReference>
<dbReference type="InterPro" id="IPR011991">
    <property type="entry name" value="ArsR-like_HTH"/>
</dbReference>
<reference evidence="2" key="1">
    <citation type="submission" date="2018-05" db="EMBL/GenBank/DDBJ databases">
        <authorList>
            <person name="Lanie J.A."/>
            <person name="Ng W.-L."/>
            <person name="Kazmierczak K.M."/>
            <person name="Andrzejewski T.M."/>
            <person name="Davidsen T.M."/>
            <person name="Wayne K.J."/>
            <person name="Tettelin H."/>
            <person name="Glass J.I."/>
            <person name="Rusch D."/>
            <person name="Podicherti R."/>
            <person name="Tsui H.-C.T."/>
            <person name="Winkler M.E."/>
        </authorList>
    </citation>
    <scope>NUCLEOTIDE SEQUENCE</scope>
</reference>
<evidence type="ECO:0000259" key="1">
    <source>
        <dbReference type="Pfam" id="PF01022"/>
    </source>
</evidence>
<dbReference type="InterPro" id="IPR036390">
    <property type="entry name" value="WH_DNA-bd_sf"/>
</dbReference>
<dbReference type="EMBL" id="UINC01012047">
    <property type="protein sequence ID" value="SVA52837.1"/>
    <property type="molecule type" value="Genomic_DNA"/>
</dbReference>
<organism evidence="2">
    <name type="scientific">marine metagenome</name>
    <dbReference type="NCBI Taxonomy" id="408172"/>
    <lineage>
        <taxon>unclassified sequences</taxon>
        <taxon>metagenomes</taxon>
        <taxon>ecological metagenomes</taxon>
    </lineage>
</organism>
<proteinExistence type="predicted"/>
<feature type="domain" description="HTH arsR-type" evidence="1">
    <location>
        <begin position="31"/>
        <end position="80"/>
    </location>
</feature>
<sequence>MHVMAILMEKEISIDRIIAINHDESYALARPTRGKIVELLNKKQLNVEQIRRKLKKLGYKKSVTTIRHHIEILKDSGLIEITKIEESRGAITKYYGSSTKLLDFSLPSDFDENYSKIISKTSLKLAKVIGPILKNFSKTRKIQQINYNNFIIMEIINRAMTNLLEKK</sequence>
<dbReference type="Pfam" id="PF01022">
    <property type="entry name" value="HTH_5"/>
    <property type="match status" value="1"/>
</dbReference>